<sequence>METPRQPAPELRHPCSKTLFLTFKWDFLIFKCKPEKKKPGCIPSAPPMGSSRSSPSPLVPGALRPPSPRWPPPRLPTSPVPASPAGCHQAEGQDRPPQLARSILSAARGAGGLLCPRGTLVALQTPGSFFTKLFTNSPRSWAGRAPFGPIPSGPSVSPLTAPIASCPPSCAGKWHPGGFVPHRPRGSRAGWPACAPPHPLVPHPGRGQILPSHSSRPPRGWSLSTPQPGQAPLAARLTPFLPPRLCHARTAAAAQAMAGAGKALVLHVLLCFLCRGVARIKCQGSVWIEPALEVLMGSNISINCVSTIGCSRANLSIQLNSTARNKTLRSLNSSAAQLRLHDFRLPYSTVLCFDHCRSWETKALVCGTEVWAGYPPEPPGNLTCTIGERSGSLACTWDAGRPTHLRTEYRLHLNSTQTAEEEVFPAGSPVPLSALRGGSRYSAWVQARNALGAARSAPRHLDLRELVVPALPLAEGAETTLAPPPITTVRWRQQTQLENVHCEERHKAEDAPMWHVEAWDRAVRAGHPLQSDTRYVFQARCRLSPADSPWSAWSPPFVYTTPEAAPAAAPDVWRRLGPAFPNGSHEVTVLIKPLPPRAARGRILGYAVAAGSAQPLCNTSGTSCSVLVPPGVRVLHVTAHNSRGASSPANVTLGREASQQAFPAPAAVEVRRQNQSSVSVAWQPPRGSRSPPLWFIVEWVSTAPYSKEERFFWKKVPCQDTLTYIQEDAAAASHINVSVYAVYPDGVSKPTSGQVSSEERIPDFSYNETSHDDDTGVFLGMGVSVIVSSVVLAILMFKKSARIRIKATVASLLPKWLLEDFPHMENSNVIKSLQEKSEFTSNSSYEPFLDDSDPTVMEIEEVSVHEKYKIVDIKKKPSTALPENVVHPQSSAPAVSAAPEHVSDYKPQISDGNLLGYVAANIYQAESHTPAPEPETTFFFRDYTSPVSYLWNAEGAGHNVCLLEKINLILNNNRSGQNYAFSSAQEEQSTLLESQWGKTLSSENVQEQTLVPDELVSCLRAMNEESVDIQTCLQQRIGRLF</sequence>
<evidence type="ECO:0000256" key="4">
    <source>
        <dbReference type="ARBA" id="ARBA00022729"/>
    </source>
</evidence>
<protein>
    <recommendedName>
        <fullName evidence="13">Fibronectin type-III domain-containing protein</fullName>
    </recommendedName>
</protein>
<evidence type="ECO:0000256" key="2">
    <source>
        <dbReference type="ARBA" id="ARBA00008921"/>
    </source>
</evidence>
<keyword evidence="7 12" id="KW-0472">Membrane</keyword>
<proteinExistence type="inferred from homology"/>
<dbReference type="PROSITE" id="PS01353">
    <property type="entry name" value="HEMATOPO_REC_L_F2"/>
    <property type="match status" value="1"/>
</dbReference>
<feature type="domain" description="Fibronectin type-III" evidence="13">
    <location>
        <begin position="378"/>
        <end position="470"/>
    </location>
</feature>
<dbReference type="InterPro" id="IPR052672">
    <property type="entry name" value="Type1_Cytokine_Rcpt_Type2"/>
</dbReference>
<dbReference type="PANTHER" id="PTHR48423">
    <property type="entry name" value="INTERLEUKIN-27 RECEPTOR SUBUNIT ALPHA"/>
    <property type="match status" value="1"/>
</dbReference>
<dbReference type="SMART" id="SM00060">
    <property type="entry name" value="FN3"/>
    <property type="match status" value="2"/>
</dbReference>
<dbReference type="InterPro" id="IPR036116">
    <property type="entry name" value="FN3_sf"/>
</dbReference>
<dbReference type="CDD" id="cd00063">
    <property type="entry name" value="FN3"/>
    <property type="match status" value="2"/>
</dbReference>
<keyword evidence="3 12" id="KW-0812">Transmembrane</keyword>
<comment type="subcellular location">
    <subcellularLocation>
        <location evidence="1">Membrane</location>
        <topology evidence="1">Single-pass type I membrane protein</topology>
    </subcellularLocation>
</comment>
<dbReference type="Ensembl" id="ENSACDT00005025941.1">
    <property type="protein sequence ID" value="ENSACDP00005021702.1"/>
    <property type="gene ID" value="ENSACDG00005015698.1"/>
</dbReference>
<feature type="transmembrane region" description="Helical" evidence="12">
    <location>
        <begin position="777"/>
        <end position="797"/>
    </location>
</feature>
<comment type="similarity">
    <text evidence="2">Belongs to the type I cytokine receptor family. Type 2 subfamily.</text>
</comment>
<dbReference type="GO" id="GO:0005886">
    <property type="term" value="C:plasma membrane"/>
    <property type="evidence" value="ECO:0007669"/>
    <property type="project" value="UniProtKB-ARBA"/>
</dbReference>
<evidence type="ECO:0000259" key="13">
    <source>
        <dbReference type="PROSITE" id="PS50853"/>
    </source>
</evidence>
<dbReference type="InterPro" id="IPR013783">
    <property type="entry name" value="Ig-like_fold"/>
</dbReference>
<feature type="compositionally biased region" description="Low complexity" evidence="11">
    <location>
        <begin position="47"/>
        <end position="60"/>
    </location>
</feature>
<evidence type="ECO:0000256" key="3">
    <source>
        <dbReference type="ARBA" id="ARBA00022692"/>
    </source>
</evidence>
<evidence type="ECO:0000256" key="8">
    <source>
        <dbReference type="ARBA" id="ARBA00023157"/>
    </source>
</evidence>
<feature type="domain" description="Fibronectin type-III" evidence="13">
    <location>
        <begin position="664"/>
        <end position="764"/>
    </location>
</feature>
<keyword evidence="4" id="KW-0732">Signal</keyword>
<dbReference type="GO" id="GO:0004896">
    <property type="term" value="F:cytokine receptor activity"/>
    <property type="evidence" value="ECO:0007669"/>
    <property type="project" value="InterPro"/>
</dbReference>
<dbReference type="PANTHER" id="PTHR48423:SF2">
    <property type="entry name" value="INTERLEUKIN-12 RECEPTOR SUBUNIT BETA-2"/>
    <property type="match status" value="1"/>
</dbReference>
<reference evidence="14" key="2">
    <citation type="submission" date="2025-09" db="UniProtKB">
        <authorList>
            <consortium name="Ensembl"/>
        </authorList>
    </citation>
    <scope>IDENTIFICATION</scope>
</reference>
<evidence type="ECO:0000256" key="1">
    <source>
        <dbReference type="ARBA" id="ARBA00004479"/>
    </source>
</evidence>
<evidence type="ECO:0000256" key="12">
    <source>
        <dbReference type="SAM" id="Phobius"/>
    </source>
</evidence>
<accession>A0A8B9IP08</accession>
<name>A0A8B9IP08_ANSCY</name>
<evidence type="ECO:0000256" key="9">
    <source>
        <dbReference type="ARBA" id="ARBA00023170"/>
    </source>
</evidence>
<keyword evidence="10" id="KW-0325">Glycoprotein</keyword>
<dbReference type="Gene3D" id="2.60.40.10">
    <property type="entry name" value="Immunoglobulins"/>
    <property type="match status" value="4"/>
</dbReference>
<dbReference type="AlphaFoldDB" id="A0A8B9IP08"/>
<evidence type="ECO:0000256" key="11">
    <source>
        <dbReference type="SAM" id="MobiDB-lite"/>
    </source>
</evidence>
<dbReference type="Proteomes" id="UP000694521">
    <property type="component" value="Unplaced"/>
</dbReference>
<keyword evidence="9" id="KW-0675">Receptor</keyword>
<evidence type="ECO:0000256" key="6">
    <source>
        <dbReference type="ARBA" id="ARBA00022989"/>
    </source>
</evidence>
<reference evidence="14" key="1">
    <citation type="submission" date="2025-08" db="UniProtKB">
        <authorList>
            <consortium name="Ensembl"/>
        </authorList>
    </citation>
    <scope>IDENTIFICATION</scope>
</reference>
<evidence type="ECO:0000256" key="5">
    <source>
        <dbReference type="ARBA" id="ARBA00022737"/>
    </source>
</evidence>
<dbReference type="SUPFAM" id="SSF49265">
    <property type="entry name" value="Fibronectin type III"/>
    <property type="match status" value="3"/>
</dbReference>
<feature type="region of interest" description="Disordered" evidence="11">
    <location>
        <begin position="207"/>
        <end position="228"/>
    </location>
</feature>
<evidence type="ECO:0000313" key="14">
    <source>
        <dbReference type="Ensembl" id="ENSACDP00005021702.1"/>
    </source>
</evidence>
<dbReference type="InterPro" id="IPR003529">
    <property type="entry name" value="Hematopoietin_rcpt_Gp130_CS"/>
</dbReference>
<feature type="compositionally biased region" description="Pro residues" evidence="11">
    <location>
        <begin position="63"/>
        <end position="82"/>
    </location>
</feature>
<keyword evidence="15" id="KW-1185">Reference proteome</keyword>
<evidence type="ECO:0000313" key="15">
    <source>
        <dbReference type="Proteomes" id="UP000694521"/>
    </source>
</evidence>
<dbReference type="InterPro" id="IPR003961">
    <property type="entry name" value="FN3_dom"/>
</dbReference>
<feature type="region of interest" description="Disordered" evidence="11">
    <location>
        <begin position="36"/>
        <end position="97"/>
    </location>
</feature>
<keyword evidence="8" id="KW-1015">Disulfide bond</keyword>
<keyword evidence="6 12" id="KW-1133">Transmembrane helix</keyword>
<evidence type="ECO:0000256" key="7">
    <source>
        <dbReference type="ARBA" id="ARBA00023136"/>
    </source>
</evidence>
<organism evidence="14 15">
    <name type="scientific">Anser cygnoides</name>
    <name type="common">Swan goose</name>
    <dbReference type="NCBI Taxonomy" id="8845"/>
    <lineage>
        <taxon>Eukaryota</taxon>
        <taxon>Metazoa</taxon>
        <taxon>Chordata</taxon>
        <taxon>Craniata</taxon>
        <taxon>Vertebrata</taxon>
        <taxon>Euteleostomi</taxon>
        <taxon>Archelosauria</taxon>
        <taxon>Archosauria</taxon>
        <taxon>Dinosauria</taxon>
        <taxon>Saurischia</taxon>
        <taxon>Theropoda</taxon>
        <taxon>Coelurosauria</taxon>
        <taxon>Aves</taxon>
        <taxon>Neognathae</taxon>
        <taxon>Galloanserae</taxon>
        <taxon>Anseriformes</taxon>
        <taxon>Anatidae</taxon>
        <taxon>Anserinae</taxon>
        <taxon>Anser</taxon>
    </lineage>
</organism>
<dbReference type="PROSITE" id="PS50853">
    <property type="entry name" value="FN3"/>
    <property type="match status" value="2"/>
</dbReference>
<evidence type="ECO:0000256" key="10">
    <source>
        <dbReference type="ARBA" id="ARBA00023180"/>
    </source>
</evidence>
<keyword evidence="5" id="KW-0677">Repeat</keyword>